<gene>
    <name evidence="1" type="ORF">S01H1_42795</name>
</gene>
<comment type="caution">
    <text evidence="1">The sequence shown here is derived from an EMBL/GenBank/DDBJ whole genome shotgun (WGS) entry which is preliminary data.</text>
</comment>
<sequence length="266" mass="27749">TRETLRSRLQKSLVGGEAEPVIEQISDVRKFAKERGKRQRQVPRPKPAGLFETTFGTLPRALLFDTPKLILEKSPEVLGNLLDPQRTKPTARTLGRALGTIGATAAQLGIPGLLPASLASSAGQRVGLGVQEGGASGSTPEAIFETAKEVATLGGFKIASKLGKIGQIAVGTAMAAPAAKTAIDAATEVREQGGSFADQMRSAVDNGVSQLVAYAIVGRLNAAREKQLKKPSEIGGPAVRKQIERDIRAARKSSGADVVAQAGDLL</sequence>
<name>X0WAC8_9ZZZZ</name>
<reference evidence="1" key="1">
    <citation type="journal article" date="2014" name="Front. Microbiol.">
        <title>High frequency of phylogenetically diverse reductive dehalogenase-homologous genes in deep subseafloor sedimentary metagenomes.</title>
        <authorList>
            <person name="Kawai M."/>
            <person name="Futagami T."/>
            <person name="Toyoda A."/>
            <person name="Takaki Y."/>
            <person name="Nishi S."/>
            <person name="Hori S."/>
            <person name="Arai W."/>
            <person name="Tsubouchi T."/>
            <person name="Morono Y."/>
            <person name="Uchiyama I."/>
            <person name="Ito T."/>
            <person name="Fujiyama A."/>
            <person name="Inagaki F."/>
            <person name="Takami H."/>
        </authorList>
    </citation>
    <scope>NUCLEOTIDE SEQUENCE</scope>
    <source>
        <strain evidence="1">Expedition CK06-06</strain>
    </source>
</reference>
<feature type="non-terminal residue" evidence="1">
    <location>
        <position position="1"/>
    </location>
</feature>
<protein>
    <submittedName>
        <fullName evidence="1">Uncharacterized protein</fullName>
    </submittedName>
</protein>
<proteinExistence type="predicted"/>
<dbReference type="AlphaFoldDB" id="X0WAC8"/>
<dbReference type="EMBL" id="BARS01027233">
    <property type="protein sequence ID" value="GAG09616.1"/>
    <property type="molecule type" value="Genomic_DNA"/>
</dbReference>
<feature type="non-terminal residue" evidence="1">
    <location>
        <position position="266"/>
    </location>
</feature>
<evidence type="ECO:0000313" key="1">
    <source>
        <dbReference type="EMBL" id="GAG09616.1"/>
    </source>
</evidence>
<accession>X0WAC8</accession>
<organism evidence="1">
    <name type="scientific">marine sediment metagenome</name>
    <dbReference type="NCBI Taxonomy" id="412755"/>
    <lineage>
        <taxon>unclassified sequences</taxon>
        <taxon>metagenomes</taxon>
        <taxon>ecological metagenomes</taxon>
    </lineage>
</organism>